<dbReference type="OrthoDB" id="18576at2157"/>
<dbReference type="EMBL" id="AOIS01000057">
    <property type="protein sequence ID" value="ELZ15391.1"/>
    <property type="molecule type" value="Genomic_DNA"/>
</dbReference>
<dbReference type="eggNOG" id="arCOG00151">
    <property type="taxonomic scope" value="Archaea"/>
</dbReference>
<keyword evidence="3" id="KW-1185">Reference proteome</keyword>
<feature type="region of interest" description="Disordered" evidence="1">
    <location>
        <begin position="152"/>
        <end position="198"/>
    </location>
</feature>
<organism evidence="2 3">
    <name type="scientific">Haloterrigena salina JCM 13891</name>
    <dbReference type="NCBI Taxonomy" id="1227488"/>
    <lineage>
        <taxon>Archaea</taxon>
        <taxon>Methanobacteriati</taxon>
        <taxon>Methanobacteriota</taxon>
        <taxon>Stenosarchaea group</taxon>
        <taxon>Halobacteria</taxon>
        <taxon>Halobacteriales</taxon>
        <taxon>Natrialbaceae</taxon>
        <taxon>Haloterrigena</taxon>
    </lineage>
</organism>
<evidence type="ECO:0000313" key="2">
    <source>
        <dbReference type="EMBL" id="ELZ15391.1"/>
    </source>
</evidence>
<gene>
    <name evidence="2" type="ORF">C477_16930</name>
</gene>
<dbReference type="Proteomes" id="UP000011657">
    <property type="component" value="Unassembled WGS sequence"/>
</dbReference>
<proteinExistence type="predicted"/>
<dbReference type="AlphaFoldDB" id="M0BWI9"/>
<comment type="caution">
    <text evidence="2">The sequence shown here is derived from an EMBL/GenBank/DDBJ whole genome shotgun (WGS) entry which is preliminary data.</text>
</comment>
<protein>
    <submittedName>
        <fullName evidence="2">Uncharacterized protein</fullName>
    </submittedName>
</protein>
<reference evidence="2 3" key="1">
    <citation type="journal article" date="2014" name="PLoS Genet.">
        <title>Phylogenetically driven sequencing of extremely halophilic archaea reveals strategies for static and dynamic osmo-response.</title>
        <authorList>
            <person name="Becker E.A."/>
            <person name="Seitzer P.M."/>
            <person name="Tritt A."/>
            <person name="Larsen D."/>
            <person name="Krusor M."/>
            <person name="Yao A.I."/>
            <person name="Wu D."/>
            <person name="Madern D."/>
            <person name="Eisen J.A."/>
            <person name="Darling A.E."/>
            <person name="Facciotti M.T."/>
        </authorList>
    </citation>
    <scope>NUCLEOTIDE SEQUENCE [LARGE SCALE GENOMIC DNA]</scope>
    <source>
        <strain evidence="2 3">JCM 13891</strain>
    </source>
</reference>
<dbReference type="RefSeq" id="WP_008895662.1">
    <property type="nucleotide sequence ID" value="NZ_AOIS01000057.1"/>
</dbReference>
<evidence type="ECO:0000313" key="3">
    <source>
        <dbReference type="Proteomes" id="UP000011657"/>
    </source>
</evidence>
<name>M0BWI9_9EURY</name>
<sequence length="219" mass="23660">MTDRSKRVAVAGDLRTNSVDRHLRRKRGTNSVVANNAGSHFGHALNPGVDIGDETIASIDENYYRAGPRTSAGEAVTGTTDTDAKGPITAYIASHETDPSSIPVTGNGDGIRMVSRRPLRPDDLETVRGRQVYDAVLDVEVPAILIRDRSVATRSQPQRRTVSAFESVSRARSNGSLGETNSTDTPRGAGSDNSRFPPAEFYNRTLINRVVPSVTIIQM</sequence>
<evidence type="ECO:0000256" key="1">
    <source>
        <dbReference type="SAM" id="MobiDB-lite"/>
    </source>
</evidence>
<accession>M0BWI9</accession>
<feature type="compositionally biased region" description="Polar residues" evidence="1">
    <location>
        <begin position="152"/>
        <end position="185"/>
    </location>
</feature>